<gene>
    <name evidence="6" type="ORF">PS9374_07141</name>
</gene>
<keyword evidence="6" id="KW-0969">Cilium</keyword>
<reference evidence="7" key="2">
    <citation type="submission" date="2016-04" db="EMBL/GenBank/DDBJ databases">
        <title>Planomonospora sphaerica JCM9374 whole genome shotgun sequence.</title>
        <authorList>
            <person name="Suzuki T."/>
            <person name="Dohra H."/>
            <person name="Kodani S."/>
        </authorList>
    </citation>
    <scope>NUCLEOTIDE SEQUENCE [LARGE SCALE GENOMIC DNA]</scope>
    <source>
        <strain evidence="7">JCM 9374</strain>
    </source>
</reference>
<dbReference type="GO" id="GO:0071973">
    <property type="term" value="P:bacterial-type flagellum-dependent cell motility"/>
    <property type="evidence" value="ECO:0007669"/>
    <property type="project" value="TreeGrafter"/>
</dbReference>
<dbReference type="NCBIfam" id="TIGR00208">
    <property type="entry name" value="fliS"/>
    <property type="match status" value="1"/>
</dbReference>
<keyword evidence="6" id="KW-0282">Flagellum</keyword>
<dbReference type="PANTHER" id="PTHR34773:SF1">
    <property type="entry name" value="FLAGELLAR SECRETION CHAPERONE FLIS"/>
    <property type="match status" value="1"/>
</dbReference>
<proteinExistence type="inferred from homology"/>
<dbReference type="Proteomes" id="UP000077701">
    <property type="component" value="Unassembled WGS sequence"/>
</dbReference>
<keyword evidence="3" id="KW-0963">Cytoplasm</keyword>
<evidence type="ECO:0000313" key="7">
    <source>
        <dbReference type="Proteomes" id="UP000077701"/>
    </source>
</evidence>
<dbReference type="Gene3D" id="1.20.120.340">
    <property type="entry name" value="Flagellar protein FliS"/>
    <property type="match status" value="1"/>
</dbReference>
<protein>
    <submittedName>
        <fullName evidence="6">Flagellar export chaperone FliS</fullName>
    </submittedName>
</protein>
<accession>A0A171DQW7</accession>
<dbReference type="InterPro" id="IPR003713">
    <property type="entry name" value="FliS"/>
</dbReference>
<dbReference type="GO" id="GO:0044780">
    <property type="term" value="P:bacterial-type flagellum assembly"/>
    <property type="evidence" value="ECO:0007669"/>
    <property type="project" value="InterPro"/>
</dbReference>
<evidence type="ECO:0000256" key="2">
    <source>
        <dbReference type="ARBA" id="ARBA00008787"/>
    </source>
</evidence>
<sequence length="133" mass="14234">MNNPSMRARYIADAVTTASPGKLLVMLYDRLVLDLVKAEEALGAGDRQAASVQLQHAQDIVIELRTTLRTDVWDGAAGLAELYGFLLTQLIQANVRGDAAQVASCRSMVEPLRDAWRTAVLEAGAVGVAARVA</sequence>
<dbReference type="GO" id="GO:0005829">
    <property type="term" value="C:cytosol"/>
    <property type="evidence" value="ECO:0007669"/>
    <property type="project" value="UniProtKB-SubCell"/>
</dbReference>
<dbReference type="SUPFAM" id="SSF101116">
    <property type="entry name" value="Flagellar export chaperone FliS"/>
    <property type="match status" value="1"/>
</dbReference>
<dbReference type="OrthoDB" id="3268516at2"/>
<evidence type="ECO:0000256" key="3">
    <source>
        <dbReference type="ARBA" id="ARBA00022490"/>
    </source>
</evidence>
<dbReference type="AlphaFoldDB" id="A0A171DQW7"/>
<reference evidence="6 7" key="1">
    <citation type="journal article" date="2016" name="Genome Announc.">
        <title>Draft Genome Sequence of Planomonospora sphaerica JCM9374, a Rare Actinomycete.</title>
        <authorList>
            <person name="Dohra H."/>
            <person name="Suzuki T."/>
            <person name="Inoue Y."/>
            <person name="Kodani S."/>
        </authorList>
    </citation>
    <scope>NUCLEOTIDE SEQUENCE [LARGE SCALE GENOMIC DNA]</scope>
    <source>
        <strain evidence="6 7">JCM 9374</strain>
    </source>
</reference>
<keyword evidence="5" id="KW-0143">Chaperone</keyword>
<evidence type="ECO:0000256" key="1">
    <source>
        <dbReference type="ARBA" id="ARBA00004514"/>
    </source>
</evidence>
<dbReference type="Pfam" id="PF02561">
    <property type="entry name" value="FliS"/>
    <property type="match status" value="1"/>
</dbReference>
<evidence type="ECO:0000256" key="4">
    <source>
        <dbReference type="ARBA" id="ARBA00022795"/>
    </source>
</evidence>
<organism evidence="6 7">
    <name type="scientific">Planomonospora sphaerica</name>
    <dbReference type="NCBI Taxonomy" id="161355"/>
    <lineage>
        <taxon>Bacteria</taxon>
        <taxon>Bacillati</taxon>
        <taxon>Actinomycetota</taxon>
        <taxon>Actinomycetes</taxon>
        <taxon>Streptosporangiales</taxon>
        <taxon>Streptosporangiaceae</taxon>
        <taxon>Planomonospora</taxon>
    </lineage>
</organism>
<keyword evidence="6" id="KW-0966">Cell projection</keyword>
<keyword evidence="7" id="KW-1185">Reference proteome</keyword>
<evidence type="ECO:0000313" key="6">
    <source>
        <dbReference type="EMBL" id="GAT71450.1"/>
    </source>
</evidence>
<comment type="caution">
    <text evidence="6">The sequence shown here is derived from an EMBL/GenBank/DDBJ whole genome shotgun (WGS) entry which is preliminary data.</text>
</comment>
<keyword evidence="4" id="KW-1005">Bacterial flagellum biogenesis</keyword>
<dbReference type="InterPro" id="IPR036584">
    <property type="entry name" value="FliS_sf"/>
</dbReference>
<comment type="similarity">
    <text evidence="2">Belongs to the FliS family.</text>
</comment>
<dbReference type="PANTHER" id="PTHR34773">
    <property type="entry name" value="FLAGELLAR SECRETION CHAPERONE FLIS"/>
    <property type="match status" value="1"/>
</dbReference>
<name>A0A171DQW7_9ACTN</name>
<dbReference type="STRING" id="161355.PS9374_07141"/>
<dbReference type="EMBL" id="BDCX01000032">
    <property type="protein sequence ID" value="GAT71450.1"/>
    <property type="molecule type" value="Genomic_DNA"/>
</dbReference>
<evidence type="ECO:0000256" key="5">
    <source>
        <dbReference type="ARBA" id="ARBA00023186"/>
    </source>
</evidence>
<dbReference type="CDD" id="cd16098">
    <property type="entry name" value="FliS"/>
    <property type="match status" value="1"/>
</dbReference>
<comment type="subcellular location">
    <subcellularLocation>
        <location evidence="1">Cytoplasm</location>
        <location evidence="1">Cytosol</location>
    </subcellularLocation>
</comment>
<dbReference type="RefSeq" id="WP_068904567.1">
    <property type="nucleotide sequence ID" value="NZ_BDCX01000032.1"/>
</dbReference>